<dbReference type="Pfam" id="PF13646">
    <property type="entry name" value="HEAT_2"/>
    <property type="match status" value="1"/>
</dbReference>
<dbReference type="EMBL" id="CP002000">
    <property type="protein sequence ID" value="ADJ46576.1"/>
    <property type="molecule type" value="Genomic_DNA"/>
</dbReference>
<dbReference type="AlphaFoldDB" id="A0A0H3D7D0"/>
<dbReference type="Proteomes" id="UP000000328">
    <property type="component" value="Chromosome"/>
</dbReference>
<evidence type="ECO:0000313" key="2">
    <source>
        <dbReference type="Proteomes" id="UP000000328"/>
    </source>
</evidence>
<dbReference type="SUPFAM" id="SSF48371">
    <property type="entry name" value="ARM repeat"/>
    <property type="match status" value="1"/>
</dbReference>
<evidence type="ECO:0000313" key="1">
    <source>
        <dbReference type="EMBL" id="ADJ46576.1"/>
    </source>
</evidence>
<organism evidence="1 2">
    <name type="scientific">Amycolatopsis mediterranei (strain U-32)</name>
    <dbReference type="NCBI Taxonomy" id="749927"/>
    <lineage>
        <taxon>Bacteria</taxon>
        <taxon>Bacillati</taxon>
        <taxon>Actinomycetota</taxon>
        <taxon>Actinomycetes</taxon>
        <taxon>Pseudonocardiales</taxon>
        <taxon>Pseudonocardiaceae</taxon>
        <taxon>Amycolatopsis</taxon>
    </lineage>
</organism>
<sequence length="232" mass="24233">MEEVIPMNPAHTDAQNHDRLLAALGGGNSSTRLQAALAAGTRADPALTDALVARCAIEPDFFVRDMLTWALTRLPAETTVPVLLAQLGSGRAQARSQALHTLSKIGDRTTWPAITRSLLHDADDEVARSAWRAAVVLVPAGERPALAAELAGQLGRGDRTVQLSLSRALVALGAECEPALQAGLASADPAVRAHARATERLLHDPDAGFDLAVDEADRIVALGPERTGGAGC</sequence>
<dbReference type="InterPro" id="IPR016024">
    <property type="entry name" value="ARM-type_fold"/>
</dbReference>
<proteinExistence type="predicted"/>
<name>A0A0H3D7D0_AMYMU</name>
<reference evidence="1 2" key="1">
    <citation type="journal article" date="2010" name="Cell Res.">
        <title>Complete genome sequence of the rifamycin SV-producing Amycolatopsis mediterranei U32 revealed its genetic characteristics in phylogeny and metabolism.</title>
        <authorList>
            <person name="Zhao W."/>
            <person name="Zhong Y."/>
            <person name="Yuan H."/>
            <person name="Wang J."/>
            <person name="Zheng H."/>
            <person name="Wang Y."/>
            <person name="Cen X."/>
            <person name="Xu F."/>
            <person name="Bai J."/>
            <person name="Han X."/>
            <person name="Lu G."/>
            <person name="Zhu Y."/>
            <person name="Shao Z."/>
            <person name="Yan H."/>
            <person name="Li C."/>
            <person name="Peng N."/>
            <person name="Zhang Z."/>
            <person name="Zhang Y."/>
            <person name="Lin W."/>
            <person name="Fan Y."/>
            <person name="Qin Z."/>
            <person name="Hu Y."/>
            <person name="Zhu B."/>
            <person name="Wang S."/>
            <person name="Ding X."/>
            <person name="Zhao G.P."/>
        </authorList>
    </citation>
    <scope>NUCLEOTIDE SEQUENCE [LARGE SCALE GENOMIC DNA]</scope>
    <source>
        <strain evidence="2">U-32</strain>
    </source>
</reference>
<dbReference type="HOGENOM" id="CLU_085078_0_0_11"/>
<accession>A0A0H3D7D0</accession>
<gene>
    <name evidence="1" type="ordered locus">AMED_4810</name>
</gene>
<dbReference type="eggNOG" id="COG1413">
    <property type="taxonomic scope" value="Bacteria"/>
</dbReference>
<dbReference type="OrthoDB" id="9134742at2"/>
<dbReference type="Gene3D" id="1.25.10.10">
    <property type="entry name" value="Leucine-rich Repeat Variant"/>
    <property type="match status" value="1"/>
</dbReference>
<protein>
    <recommendedName>
        <fullName evidence="3">HEAT repeat-containing protein</fullName>
    </recommendedName>
</protein>
<dbReference type="PATRIC" id="fig|749927.5.peg.4976"/>
<dbReference type="InterPro" id="IPR011989">
    <property type="entry name" value="ARM-like"/>
</dbReference>
<evidence type="ECO:0008006" key="3">
    <source>
        <dbReference type="Google" id="ProtNLM"/>
    </source>
</evidence>
<dbReference type="KEGG" id="amd:AMED_4810"/>